<sequence length="87" mass="9914">MSKVIDIRLRKIERAMKGNPYDDLSDEQLDTLIRANLEVAARPYNGNLVTMRDCLATSADHEDRETAKHVDYVIENFHEFYSQAAGG</sequence>
<gene>
    <name evidence="1" type="ORF">EKPJFOCH_3896</name>
</gene>
<evidence type="ECO:0000313" key="1">
    <source>
        <dbReference type="EMBL" id="GJE57382.1"/>
    </source>
</evidence>
<reference evidence="1" key="2">
    <citation type="submission" date="2021-08" db="EMBL/GenBank/DDBJ databases">
        <authorList>
            <person name="Tani A."/>
            <person name="Ola A."/>
            <person name="Ogura Y."/>
            <person name="Katsura K."/>
            <person name="Hayashi T."/>
        </authorList>
    </citation>
    <scope>NUCLEOTIDE SEQUENCE</scope>
    <source>
        <strain evidence="1">DSM 23674</strain>
    </source>
</reference>
<name>A0ABQ4TTA0_9HYPH</name>
<dbReference type="Proteomes" id="UP001055101">
    <property type="component" value="Unassembled WGS sequence"/>
</dbReference>
<evidence type="ECO:0000313" key="2">
    <source>
        <dbReference type="Proteomes" id="UP001055101"/>
    </source>
</evidence>
<keyword evidence="2" id="KW-1185">Reference proteome</keyword>
<proteinExistence type="predicted"/>
<protein>
    <submittedName>
        <fullName evidence="1">Uncharacterized protein</fullName>
    </submittedName>
</protein>
<accession>A0ABQ4TTA0</accession>
<comment type="caution">
    <text evidence="1">The sequence shown here is derived from an EMBL/GenBank/DDBJ whole genome shotgun (WGS) entry which is preliminary data.</text>
</comment>
<dbReference type="RefSeq" id="WP_238232721.1">
    <property type="nucleotide sequence ID" value="NZ_BPRA01000022.1"/>
</dbReference>
<dbReference type="EMBL" id="BPRA01000022">
    <property type="protein sequence ID" value="GJE57382.1"/>
    <property type="molecule type" value="Genomic_DNA"/>
</dbReference>
<reference evidence="1" key="1">
    <citation type="journal article" date="2021" name="Front. Microbiol.">
        <title>Comprehensive Comparative Genomics and Phenotyping of Methylobacterium Species.</title>
        <authorList>
            <person name="Alessa O."/>
            <person name="Ogura Y."/>
            <person name="Fujitani Y."/>
            <person name="Takami H."/>
            <person name="Hayashi T."/>
            <person name="Sahin N."/>
            <person name="Tani A."/>
        </authorList>
    </citation>
    <scope>NUCLEOTIDE SEQUENCE</scope>
    <source>
        <strain evidence="1">DSM 23674</strain>
    </source>
</reference>
<organism evidence="1 2">
    <name type="scientific">Methylobacterium thuringiense</name>
    <dbReference type="NCBI Taxonomy" id="1003091"/>
    <lineage>
        <taxon>Bacteria</taxon>
        <taxon>Pseudomonadati</taxon>
        <taxon>Pseudomonadota</taxon>
        <taxon>Alphaproteobacteria</taxon>
        <taxon>Hyphomicrobiales</taxon>
        <taxon>Methylobacteriaceae</taxon>
        <taxon>Methylobacterium</taxon>
    </lineage>
</organism>